<dbReference type="Pfam" id="PF07282">
    <property type="entry name" value="Cas12f1-like_TNB"/>
    <property type="match status" value="1"/>
</dbReference>
<dbReference type="eggNOG" id="COG0675">
    <property type="taxonomic scope" value="Bacteria"/>
</dbReference>
<sequence>MEGEMRVELHARTFNRLKLFLGYEGRCRGAVLIEGDLCSSSQPCSACGHCEDANRKSQEKLGGVRCGFEANADFHAALKLKAGGQIVSALMFWEEADASHQEQAIFLRGQELTWPT</sequence>
<evidence type="ECO:0000259" key="2">
    <source>
        <dbReference type="Pfam" id="PF07282"/>
    </source>
</evidence>
<accession>S0ETC2</accession>
<dbReference type="Proteomes" id="UP000014227">
    <property type="component" value="Chromosome I"/>
</dbReference>
<protein>
    <submittedName>
        <fullName evidence="3">Transposase and inactivated derivatives</fullName>
    </submittedName>
</protein>
<dbReference type="HOGENOM" id="CLU_2092461_0_0_0"/>
<evidence type="ECO:0000256" key="1">
    <source>
        <dbReference type="ARBA" id="ARBA00023125"/>
    </source>
</evidence>
<name>S0ETC2_CHTCT</name>
<dbReference type="AlphaFoldDB" id="S0ETC2"/>
<dbReference type="GO" id="GO:0003677">
    <property type="term" value="F:DNA binding"/>
    <property type="evidence" value="ECO:0007669"/>
    <property type="project" value="UniProtKB-KW"/>
</dbReference>
<gene>
    <name evidence="3" type="ORF">CCALI_00507</name>
</gene>
<evidence type="ECO:0000313" key="4">
    <source>
        <dbReference type="Proteomes" id="UP000014227"/>
    </source>
</evidence>
<dbReference type="InterPro" id="IPR010095">
    <property type="entry name" value="Cas12f1-like_TNB"/>
</dbReference>
<dbReference type="EMBL" id="HF951689">
    <property type="protein sequence ID" value="CCW34340.1"/>
    <property type="molecule type" value="Genomic_DNA"/>
</dbReference>
<feature type="domain" description="Cas12f1-like TNB" evidence="2">
    <location>
        <begin position="14"/>
        <end position="78"/>
    </location>
</feature>
<proteinExistence type="predicted"/>
<dbReference type="KEGG" id="ccz:CCALI_00507"/>
<reference evidence="4" key="1">
    <citation type="submission" date="2013-03" db="EMBL/GenBank/DDBJ databases">
        <title>Genome sequence of Chthonomonas calidirosea, the first sequenced genome from the Armatimonadetes phylum (formally candidate division OP10).</title>
        <authorList>
            <person name="Lee K.C.Y."/>
            <person name="Morgan X.C."/>
            <person name="Dunfield P.F."/>
            <person name="Tamas I."/>
            <person name="Houghton K.M."/>
            <person name="Vyssotski M."/>
            <person name="Ryan J.L.J."/>
            <person name="Lagutin K."/>
            <person name="McDonald I.R."/>
            <person name="Stott M.B."/>
        </authorList>
    </citation>
    <scope>NUCLEOTIDE SEQUENCE [LARGE SCALE GENOMIC DNA]</scope>
    <source>
        <strain evidence="4">DSM 23976 / ICMP 18418 / T49</strain>
    </source>
</reference>
<organism evidence="3 4">
    <name type="scientific">Chthonomonas calidirosea (strain DSM 23976 / ICMP 18418 / T49)</name>
    <dbReference type="NCBI Taxonomy" id="1303518"/>
    <lineage>
        <taxon>Bacteria</taxon>
        <taxon>Bacillati</taxon>
        <taxon>Armatimonadota</taxon>
        <taxon>Chthonomonadia</taxon>
        <taxon>Chthonomonadales</taxon>
        <taxon>Chthonomonadaceae</taxon>
        <taxon>Chthonomonas</taxon>
    </lineage>
</organism>
<dbReference type="InParanoid" id="S0ETC2"/>
<keyword evidence="1" id="KW-0238">DNA-binding</keyword>
<keyword evidence="4" id="KW-1185">Reference proteome</keyword>
<evidence type="ECO:0000313" key="3">
    <source>
        <dbReference type="EMBL" id="CCW34340.1"/>
    </source>
</evidence>